<dbReference type="InterPro" id="IPR051922">
    <property type="entry name" value="Bact_Sporulation_Assoc"/>
</dbReference>
<dbReference type="InterPro" id="IPR013486">
    <property type="entry name" value="SpoIID/LytB"/>
</dbReference>
<name>A0ABW2ENX5_9BACI</name>
<sequence>MKKNHRIGIITMISVFLGILIIPALIVVPFIGKNDTSTVSETNPNQPVSDTEIPASLSPFSINVMRTTSEKIENVPLEDYVARVVASEMPANFEIEALKAQALAARTYITQQLTEGTPYSEQADVSDTTQHQVYKNDDELREQWKDHYNQNIGRINQAVKETAGEIITYEEEPITAAFFSTSNGYTENSEDYWENEIPYLKSVESPWDEDSPKFFDQKIVTLSSLEAALNVNIEPGLKNFNLAKTPGGRVAELSVGDKKFTGREIREKLELQSSDFTIEQKEQHIIFTTRGYGHGVGMSQYGANGMAENGKTYKEIIQHYYQNTEITPVTKQTASR</sequence>
<reference evidence="4" key="1">
    <citation type="journal article" date="2019" name="Int. J. Syst. Evol. Microbiol.">
        <title>The Global Catalogue of Microorganisms (GCM) 10K type strain sequencing project: providing services to taxonomists for standard genome sequencing and annotation.</title>
        <authorList>
            <consortium name="The Broad Institute Genomics Platform"/>
            <consortium name="The Broad Institute Genome Sequencing Center for Infectious Disease"/>
            <person name="Wu L."/>
            <person name="Ma J."/>
        </authorList>
    </citation>
    <scope>NUCLEOTIDE SEQUENCE [LARGE SCALE GENOMIC DNA]</scope>
    <source>
        <strain evidence="4">CGMCC 4.1621</strain>
    </source>
</reference>
<evidence type="ECO:0000259" key="2">
    <source>
        <dbReference type="Pfam" id="PF08486"/>
    </source>
</evidence>
<keyword evidence="1" id="KW-0812">Transmembrane</keyword>
<dbReference type="NCBIfam" id="TIGR02669">
    <property type="entry name" value="SpoIID_LytB"/>
    <property type="match status" value="1"/>
</dbReference>
<dbReference type="PANTHER" id="PTHR30032:SF4">
    <property type="entry name" value="AMIDASE ENHANCER"/>
    <property type="match status" value="1"/>
</dbReference>
<dbReference type="Proteomes" id="UP001596410">
    <property type="component" value="Unassembled WGS sequence"/>
</dbReference>
<organism evidence="3 4">
    <name type="scientific">Halobacillus seohaensis</name>
    <dbReference type="NCBI Taxonomy" id="447421"/>
    <lineage>
        <taxon>Bacteria</taxon>
        <taxon>Bacillati</taxon>
        <taxon>Bacillota</taxon>
        <taxon>Bacilli</taxon>
        <taxon>Bacillales</taxon>
        <taxon>Bacillaceae</taxon>
        <taxon>Halobacillus</taxon>
    </lineage>
</organism>
<keyword evidence="4" id="KW-1185">Reference proteome</keyword>
<gene>
    <name evidence="3" type="primary">spoIID</name>
    <name evidence="3" type="ORF">ACFQIC_10245</name>
</gene>
<proteinExistence type="predicted"/>
<evidence type="ECO:0000313" key="3">
    <source>
        <dbReference type="EMBL" id="MFC7062237.1"/>
    </source>
</evidence>
<dbReference type="InterPro" id="IPR013693">
    <property type="entry name" value="SpoIID/LytB_N"/>
</dbReference>
<keyword evidence="1" id="KW-0472">Membrane</keyword>
<evidence type="ECO:0000256" key="1">
    <source>
        <dbReference type="SAM" id="Phobius"/>
    </source>
</evidence>
<protein>
    <submittedName>
        <fullName evidence="3">Stage II sporulation protein D</fullName>
    </submittedName>
</protein>
<keyword evidence="1" id="KW-1133">Transmembrane helix</keyword>
<dbReference type="Pfam" id="PF08486">
    <property type="entry name" value="SpoIID"/>
    <property type="match status" value="1"/>
</dbReference>
<dbReference type="InterPro" id="IPR014225">
    <property type="entry name" value="Spore_II_D_firmicutes"/>
</dbReference>
<feature type="transmembrane region" description="Helical" evidence="1">
    <location>
        <begin position="7"/>
        <end position="31"/>
    </location>
</feature>
<accession>A0ABW2ENX5</accession>
<dbReference type="NCBIfam" id="TIGR02870">
    <property type="entry name" value="spore_II_D"/>
    <property type="match status" value="1"/>
</dbReference>
<feature type="domain" description="Sporulation stage II protein D amidase enhancer LytB N-terminal" evidence="2">
    <location>
        <begin position="68"/>
        <end position="169"/>
    </location>
</feature>
<comment type="caution">
    <text evidence="3">The sequence shown here is derived from an EMBL/GenBank/DDBJ whole genome shotgun (WGS) entry which is preliminary data.</text>
</comment>
<evidence type="ECO:0000313" key="4">
    <source>
        <dbReference type="Proteomes" id="UP001596410"/>
    </source>
</evidence>
<dbReference type="PANTHER" id="PTHR30032">
    <property type="entry name" value="N-ACETYLMURAMOYL-L-ALANINE AMIDASE-RELATED"/>
    <property type="match status" value="1"/>
</dbReference>
<dbReference type="EMBL" id="JBHSZV010000025">
    <property type="protein sequence ID" value="MFC7062237.1"/>
    <property type="molecule type" value="Genomic_DNA"/>
</dbReference>
<dbReference type="RefSeq" id="WP_204708170.1">
    <property type="nucleotide sequence ID" value="NZ_JBHSZV010000025.1"/>
</dbReference>